<keyword evidence="3" id="KW-0413">Isomerase</keyword>
<evidence type="ECO:0000313" key="5">
    <source>
        <dbReference type="EMBL" id="WOL03862.1"/>
    </source>
</evidence>
<comment type="similarity">
    <text evidence="1">Belongs to the NAD(P)-dependent epimerase/dehydratase family.</text>
</comment>
<evidence type="ECO:0000256" key="2">
    <source>
        <dbReference type="ARBA" id="ARBA00023027"/>
    </source>
</evidence>
<name>A0AAQ3K835_9LILI</name>
<evidence type="ECO:0000313" key="6">
    <source>
        <dbReference type="Proteomes" id="UP001327560"/>
    </source>
</evidence>
<dbReference type="AlphaFoldDB" id="A0AAQ3K835"/>
<dbReference type="SUPFAM" id="SSF51735">
    <property type="entry name" value="NAD(P)-binding Rossmann-fold domains"/>
    <property type="match status" value="1"/>
</dbReference>
<reference evidence="5 6" key="1">
    <citation type="submission" date="2023-10" db="EMBL/GenBank/DDBJ databases">
        <title>Chromosome-scale genome assembly provides insights into flower coloration mechanisms of Canna indica.</title>
        <authorList>
            <person name="Li C."/>
        </authorList>
    </citation>
    <scope>NUCLEOTIDE SEQUENCE [LARGE SCALE GENOMIC DNA]</scope>
    <source>
        <tissue evidence="5">Flower</tissue>
    </source>
</reference>
<evidence type="ECO:0000256" key="1">
    <source>
        <dbReference type="ARBA" id="ARBA00007637"/>
    </source>
</evidence>
<accession>A0AAQ3K835</accession>
<dbReference type="Gene3D" id="3.40.50.720">
    <property type="entry name" value="NAD(P)-binding Rossmann-like Domain"/>
    <property type="match status" value="1"/>
</dbReference>
<feature type="region of interest" description="Disordered" evidence="4">
    <location>
        <begin position="300"/>
        <end position="323"/>
    </location>
</feature>
<dbReference type="InterPro" id="IPR036291">
    <property type="entry name" value="NAD(P)-bd_dom_sf"/>
</dbReference>
<dbReference type="CDD" id="cd05266">
    <property type="entry name" value="SDR_a4"/>
    <property type="match status" value="1"/>
</dbReference>
<organism evidence="5 6">
    <name type="scientific">Canna indica</name>
    <name type="common">Indian-shot</name>
    <dbReference type="NCBI Taxonomy" id="4628"/>
    <lineage>
        <taxon>Eukaryota</taxon>
        <taxon>Viridiplantae</taxon>
        <taxon>Streptophyta</taxon>
        <taxon>Embryophyta</taxon>
        <taxon>Tracheophyta</taxon>
        <taxon>Spermatophyta</taxon>
        <taxon>Magnoliopsida</taxon>
        <taxon>Liliopsida</taxon>
        <taxon>Zingiberales</taxon>
        <taxon>Cannaceae</taxon>
        <taxon>Canna</taxon>
    </lineage>
</organism>
<dbReference type="GO" id="GO:0016853">
    <property type="term" value="F:isomerase activity"/>
    <property type="evidence" value="ECO:0007669"/>
    <property type="project" value="UniProtKB-KW"/>
</dbReference>
<proteinExistence type="inferred from homology"/>
<sequence length="358" mass="39551">MESSLIPRNAWQQCRMPPVGVPFSAGGSYRHVSSTLVTVAMTRSVAEGVRDEGKINRLFVLGAGFVGRYVSDRFIKQGWHVSGTCTSAPRKRELQEMGLEAFLFDAISDKLRSLHALQEATHLLISIPPIVGIGDPLLSLHGDVQDTIRDGNLQWLGYLSSTSVYGDCGGVWVDEDYPTNPKTESAKSRLAAERGWLDLGHELGVAVNVFRLGGTYGPGRSALDTVIKGKSLSEGQKKRESKLFTSRVHVADIYQAIKASCEICLSRRIYNVVDDDPAPREEVFAFARSMISKKWPEMASKLANDDTQDEQSPESRGGEKRVSNARLKKELGVTLLYPTYRLGLQNIIDSWEQVPNLP</sequence>
<protein>
    <recommendedName>
        <fullName evidence="7">NAD-dependent epimerase/dehydratase domain-containing protein</fullName>
    </recommendedName>
</protein>
<dbReference type="Proteomes" id="UP001327560">
    <property type="component" value="Chromosome 4"/>
</dbReference>
<dbReference type="PANTHER" id="PTHR43574">
    <property type="entry name" value="EPIMERASE-RELATED"/>
    <property type="match status" value="1"/>
</dbReference>
<keyword evidence="6" id="KW-1185">Reference proteome</keyword>
<evidence type="ECO:0000256" key="3">
    <source>
        <dbReference type="ARBA" id="ARBA00023235"/>
    </source>
</evidence>
<dbReference type="EMBL" id="CP136893">
    <property type="protein sequence ID" value="WOL03862.1"/>
    <property type="molecule type" value="Genomic_DNA"/>
</dbReference>
<keyword evidence="2" id="KW-0520">NAD</keyword>
<evidence type="ECO:0008006" key="7">
    <source>
        <dbReference type="Google" id="ProtNLM"/>
    </source>
</evidence>
<evidence type="ECO:0000256" key="4">
    <source>
        <dbReference type="SAM" id="MobiDB-lite"/>
    </source>
</evidence>
<gene>
    <name evidence="5" type="ORF">Cni_G12582</name>
</gene>